<evidence type="ECO:0000256" key="7">
    <source>
        <dbReference type="ARBA" id="ARBA00022741"/>
    </source>
</evidence>
<dbReference type="PANTHER" id="PTHR44936:SF10">
    <property type="entry name" value="SENSOR PROTEIN RSTB"/>
    <property type="match status" value="1"/>
</dbReference>
<comment type="subcellular location">
    <subcellularLocation>
        <location evidence="2">Cell membrane</location>
        <topology evidence="2">Multi-pass membrane protein</topology>
    </subcellularLocation>
</comment>
<comment type="caution">
    <text evidence="13">The sequence shown here is derived from an EMBL/GenBank/DDBJ whole genome shotgun (WGS) entry which is preliminary data.</text>
</comment>
<gene>
    <name evidence="13" type="ORF">BDK63_000950</name>
</gene>
<keyword evidence="8 13" id="KW-0418">Kinase</keyword>
<dbReference type="CDD" id="cd06225">
    <property type="entry name" value="HAMP"/>
    <property type="match status" value="1"/>
</dbReference>
<dbReference type="GO" id="GO:0000155">
    <property type="term" value="F:phosphorelay sensor kinase activity"/>
    <property type="evidence" value="ECO:0007669"/>
    <property type="project" value="InterPro"/>
</dbReference>
<organism evidence="13 14">
    <name type="scientific">Halomonas campaniensis</name>
    <dbReference type="NCBI Taxonomy" id="213554"/>
    <lineage>
        <taxon>Bacteria</taxon>
        <taxon>Pseudomonadati</taxon>
        <taxon>Pseudomonadota</taxon>
        <taxon>Gammaproteobacteria</taxon>
        <taxon>Oceanospirillales</taxon>
        <taxon>Halomonadaceae</taxon>
        <taxon>Halomonas</taxon>
    </lineage>
</organism>
<keyword evidence="10" id="KW-0472">Membrane</keyword>
<evidence type="ECO:0000256" key="3">
    <source>
        <dbReference type="ARBA" id="ARBA00012438"/>
    </source>
</evidence>
<evidence type="ECO:0000313" key="13">
    <source>
        <dbReference type="EMBL" id="MBB3330102.1"/>
    </source>
</evidence>
<dbReference type="Proteomes" id="UP000553442">
    <property type="component" value="Unassembled WGS sequence"/>
</dbReference>
<dbReference type="PROSITE" id="PS50109">
    <property type="entry name" value="HIS_KIN"/>
    <property type="match status" value="1"/>
</dbReference>
<evidence type="ECO:0000256" key="5">
    <source>
        <dbReference type="ARBA" id="ARBA00022553"/>
    </source>
</evidence>
<dbReference type="PRINTS" id="PR00344">
    <property type="entry name" value="BCTRLSENSOR"/>
</dbReference>
<feature type="transmembrane region" description="Helical" evidence="10">
    <location>
        <begin position="160"/>
        <end position="184"/>
    </location>
</feature>
<keyword evidence="10" id="KW-1133">Transmembrane helix</keyword>
<dbReference type="SUPFAM" id="SSF55874">
    <property type="entry name" value="ATPase domain of HSP90 chaperone/DNA topoisomerase II/histidine kinase"/>
    <property type="match status" value="1"/>
</dbReference>
<dbReference type="GO" id="GO:0005524">
    <property type="term" value="F:ATP binding"/>
    <property type="evidence" value="ECO:0007669"/>
    <property type="project" value="UniProtKB-KW"/>
</dbReference>
<dbReference type="InterPro" id="IPR005467">
    <property type="entry name" value="His_kinase_dom"/>
</dbReference>
<dbReference type="Gene3D" id="3.30.565.10">
    <property type="entry name" value="Histidine kinase-like ATPase, C-terminal domain"/>
    <property type="match status" value="1"/>
</dbReference>
<keyword evidence="9" id="KW-0067">ATP-binding</keyword>
<dbReference type="SMART" id="SM00304">
    <property type="entry name" value="HAMP"/>
    <property type="match status" value="1"/>
</dbReference>
<evidence type="ECO:0000259" key="11">
    <source>
        <dbReference type="PROSITE" id="PS50109"/>
    </source>
</evidence>
<protein>
    <recommendedName>
        <fullName evidence="3">histidine kinase</fullName>
        <ecNumber evidence="3">2.7.13.3</ecNumber>
    </recommendedName>
</protein>
<evidence type="ECO:0000256" key="4">
    <source>
        <dbReference type="ARBA" id="ARBA00022475"/>
    </source>
</evidence>
<dbReference type="Pfam" id="PF00512">
    <property type="entry name" value="HisKA"/>
    <property type="match status" value="1"/>
</dbReference>
<dbReference type="Pfam" id="PF02518">
    <property type="entry name" value="HATPase_c"/>
    <property type="match status" value="1"/>
</dbReference>
<accession>A0A7W5K197</accession>
<dbReference type="InterPro" id="IPR004358">
    <property type="entry name" value="Sig_transdc_His_kin-like_C"/>
</dbReference>
<dbReference type="PANTHER" id="PTHR44936">
    <property type="entry name" value="SENSOR PROTEIN CREC"/>
    <property type="match status" value="1"/>
</dbReference>
<comment type="catalytic activity">
    <reaction evidence="1">
        <text>ATP + protein L-histidine = ADP + protein N-phospho-L-histidine.</text>
        <dbReference type="EC" id="2.7.13.3"/>
    </reaction>
</comment>
<proteinExistence type="predicted"/>
<dbReference type="InterPro" id="IPR036890">
    <property type="entry name" value="HATPase_C_sf"/>
</dbReference>
<dbReference type="InterPro" id="IPR036097">
    <property type="entry name" value="HisK_dim/P_sf"/>
</dbReference>
<dbReference type="GO" id="GO:0005886">
    <property type="term" value="C:plasma membrane"/>
    <property type="evidence" value="ECO:0007669"/>
    <property type="project" value="UniProtKB-SubCell"/>
</dbReference>
<dbReference type="EMBL" id="JACHZF010000006">
    <property type="protein sequence ID" value="MBB3330102.1"/>
    <property type="molecule type" value="Genomic_DNA"/>
</dbReference>
<keyword evidence="14" id="KW-1185">Reference proteome</keyword>
<feature type="domain" description="Histidine kinase" evidence="11">
    <location>
        <begin position="269"/>
        <end position="477"/>
    </location>
</feature>
<keyword evidence="7" id="KW-0547">Nucleotide-binding</keyword>
<feature type="domain" description="HAMP" evidence="12">
    <location>
        <begin position="186"/>
        <end position="238"/>
    </location>
</feature>
<feature type="transmembrane region" description="Helical" evidence="10">
    <location>
        <begin position="7"/>
        <end position="27"/>
    </location>
</feature>
<evidence type="ECO:0000256" key="6">
    <source>
        <dbReference type="ARBA" id="ARBA00022679"/>
    </source>
</evidence>
<evidence type="ECO:0000259" key="12">
    <source>
        <dbReference type="PROSITE" id="PS50885"/>
    </source>
</evidence>
<dbReference type="AlphaFoldDB" id="A0A7W5K197"/>
<dbReference type="InterPro" id="IPR003660">
    <property type="entry name" value="HAMP_dom"/>
</dbReference>
<evidence type="ECO:0000313" key="14">
    <source>
        <dbReference type="Proteomes" id="UP000553442"/>
    </source>
</evidence>
<dbReference type="InterPro" id="IPR003661">
    <property type="entry name" value="HisK_dim/P_dom"/>
</dbReference>
<keyword evidence="6" id="KW-0808">Transferase</keyword>
<keyword evidence="4" id="KW-1003">Cell membrane</keyword>
<sequence>MRLRNTIILTVLVPLFLILVVFSLVAIKALEENVRSKLQTEVQIITHAIGTSLGHAMAGASPESMQETLHSAFSFHRIYGAYVFAPDGEEIYGLGLGEALFEPEDIRAVVEAGELTGDYRQHDGWTYYSALMPLTTPEGEVRGVLQVNRLNTGIENYTGFISLLAGGVFVIGAGGIVFSIWWGFRRHIERPLNRLLEVMARVEGGDRRQRAAVGGPQEYRRLASALNGMLDAMAEKDADIETRRLNEIALEKRLRKSHKLAELGVLAAGVAHEIGAPLTVINGQAQRLARREVIGDDERTRLGRIRREVERIVEIVRQLMELGRRHNVEKEWLALDDLAASAVALVEEALERRGMRLELDLPDPPPRLLANGQQLTQVLTNLLVNATQAETVHRIRLRARQEEDRLHLWFEDDGPGIAEADKARVFDPFFTTKPVGQGSGLGLSMVHRIINDHGGTIGVFDSALGGAGFEIVLPLDDRLQDETASHDTDPRGRTT</sequence>
<name>A0A7W5K197_9GAMM</name>
<evidence type="ECO:0000256" key="10">
    <source>
        <dbReference type="SAM" id="Phobius"/>
    </source>
</evidence>
<dbReference type="Pfam" id="PF00672">
    <property type="entry name" value="HAMP"/>
    <property type="match status" value="1"/>
</dbReference>
<evidence type="ECO:0000256" key="2">
    <source>
        <dbReference type="ARBA" id="ARBA00004651"/>
    </source>
</evidence>
<dbReference type="InterPro" id="IPR003594">
    <property type="entry name" value="HATPase_dom"/>
</dbReference>
<dbReference type="Gene3D" id="6.10.340.10">
    <property type="match status" value="1"/>
</dbReference>
<dbReference type="SMART" id="SM00388">
    <property type="entry name" value="HisKA"/>
    <property type="match status" value="1"/>
</dbReference>
<dbReference type="PROSITE" id="PS50885">
    <property type="entry name" value="HAMP"/>
    <property type="match status" value="1"/>
</dbReference>
<keyword evidence="10" id="KW-0812">Transmembrane</keyword>
<keyword evidence="5" id="KW-0597">Phosphoprotein</keyword>
<dbReference type="SUPFAM" id="SSF158472">
    <property type="entry name" value="HAMP domain-like"/>
    <property type="match status" value="1"/>
</dbReference>
<dbReference type="CDD" id="cd00082">
    <property type="entry name" value="HisKA"/>
    <property type="match status" value="1"/>
</dbReference>
<reference evidence="13 14" key="1">
    <citation type="submission" date="2020-08" db="EMBL/GenBank/DDBJ databases">
        <title>Genomic Encyclopedia of Archaeal and Bacterial Type Strains, Phase II (KMG-II): from individual species to whole genera.</title>
        <authorList>
            <person name="Goeker M."/>
        </authorList>
    </citation>
    <scope>NUCLEOTIDE SEQUENCE [LARGE SCALE GENOMIC DNA]</scope>
    <source>
        <strain evidence="13 14">5AG</strain>
    </source>
</reference>
<dbReference type="SUPFAM" id="SSF47384">
    <property type="entry name" value="Homodimeric domain of signal transducing histidine kinase"/>
    <property type="match status" value="1"/>
</dbReference>
<dbReference type="RefSeq" id="WP_183330228.1">
    <property type="nucleotide sequence ID" value="NZ_JACHZF010000006.1"/>
</dbReference>
<dbReference type="InterPro" id="IPR050980">
    <property type="entry name" value="2C_sensor_his_kinase"/>
</dbReference>
<evidence type="ECO:0000256" key="1">
    <source>
        <dbReference type="ARBA" id="ARBA00000085"/>
    </source>
</evidence>
<dbReference type="Gene3D" id="1.10.287.130">
    <property type="match status" value="1"/>
</dbReference>
<dbReference type="SMART" id="SM00387">
    <property type="entry name" value="HATPase_c"/>
    <property type="match status" value="1"/>
</dbReference>
<dbReference type="EC" id="2.7.13.3" evidence="3"/>
<evidence type="ECO:0000256" key="9">
    <source>
        <dbReference type="ARBA" id="ARBA00022840"/>
    </source>
</evidence>
<evidence type="ECO:0000256" key="8">
    <source>
        <dbReference type="ARBA" id="ARBA00022777"/>
    </source>
</evidence>